<dbReference type="InterPro" id="IPR038838">
    <property type="entry name" value="TRIR"/>
</dbReference>
<dbReference type="PANTHER" id="PTHR34753">
    <property type="entry name" value="TELOMERASE RNA COMPONENT INTERACTING RNASE"/>
    <property type="match status" value="1"/>
</dbReference>
<dbReference type="EMBL" id="JARBHB010000016">
    <property type="protein sequence ID" value="KAJ8866653.1"/>
    <property type="molecule type" value="Genomic_DNA"/>
</dbReference>
<keyword evidence="3" id="KW-1185">Reference proteome</keyword>
<name>A0ABQ9G5J9_9NEOP</name>
<feature type="compositionally biased region" description="Basic and acidic residues" evidence="1">
    <location>
        <begin position="19"/>
        <end position="45"/>
    </location>
</feature>
<protein>
    <submittedName>
        <fullName evidence="2">Uncharacterized protein</fullName>
    </submittedName>
</protein>
<gene>
    <name evidence="2" type="ORF">PR048_032514</name>
</gene>
<feature type="region of interest" description="Disordered" evidence="1">
    <location>
        <begin position="1"/>
        <end position="339"/>
    </location>
</feature>
<feature type="compositionally biased region" description="Basic and acidic residues" evidence="1">
    <location>
        <begin position="63"/>
        <end position="95"/>
    </location>
</feature>
<comment type="caution">
    <text evidence="2">The sequence shown here is derived from an EMBL/GenBank/DDBJ whole genome shotgun (WGS) entry which is preliminary data.</text>
</comment>
<sequence length="369" mass="43371">MVYRGYAPAGGGDLPYMSRDYHSASEHGDDYLDAPRFRDDSDARSLDSMPYRRGGRRDEDDDGPVRDRRPFRSRSGDSRDERPRYPMDGPRRPDRPLVGGPRMRSNRNDDRYMERPRSSRYRDEEDYDYHRESNYREADYHRESDYRRDGDYHRENDYNRDGECHRDNDYHHRENTRYVSRKEPRTIRSRSHSQDEQDDYPRYRDRKDGPRYPVDDESRYPEGGRYRSRGGWSGHSSRRDSEESTPAPSVPEEPAVKNQYQNDGSFLEMFKKMQEAQNPKPEEGANAASVTDGANKPDEQTSAIAPKKPMSLLGKRRGGRVLPTGKVKKLKREDEEEKPTNAWSIYMAEVRKYKEASCEEEGKTRPLVK</sequence>
<evidence type="ECO:0000313" key="2">
    <source>
        <dbReference type="EMBL" id="KAJ8866653.1"/>
    </source>
</evidence>
<dbReference type="Proteomes" id="UP001159363">
    <property type="component" value="Chromosome 15"/>
</dbReference>
<evidence type="ECO:0000313" key="3">
    <source>
        <dbReference type="Proteomes" id="UP001159363"/>
    </source>
</evidence>
<dbReference type="PANTHER" id="PTHR34753:SF1">
    <property type="entry name" value="TELOMERASE RNA COMPONENT INTERACTING RNASE"/>
    <property type="match status" value="1"/>
</dbReference>
<organism evidence="2 3">
    <name type="scientific">Dryococelus australis</name>
    <dbReference type="NCBI Taxonomy" id="614101"/>
    <lineage>
        <taxon>Eukaryota</taxon>
        <taxon>Metazoa</taxon>
        <taxon>Ecdysozoa</taxon>
        <taxon>Arthropoda</taxon>
        <taxon>Hexapoda</taxon>
        <taxon>Insecta</taxon>
        <taxon>Pterygota</taxon>
        <taxon>Neoptera</taxon>
        <taxon>Polyneoptera</taxon>
        <taxon>Phasmatodea</taxon>
        <taxon>Verophasmatodea</taxon>
        <taxon>Anareolatae</taxon>
        <taxon>Phasmatidae</taxon>
        <taxon>Eurycanthinae</taxon>
        <taxon>Dryococelus</taxon>
    </lineage>
</organism>
<feature type="compositionally biased region" description="Basic and acidic residues" evidence="1">
    <location>
        <begin position="106"/>
        <end position="225"/>
    </location>
</feature>
<reference evidence="2 3" key="1">
    <citation type="submission" date="2023-02" db="EMBL/GenBank/DDBJ databases">
        <title>LHISI_Scaffold_Assembly.</title>
        <authorList>
            <person name="Stuart O.P."/>
            <person name="Cleave R."/>
            <person name="Magrath M.J.L."/>
            <person name="Mikheyev A.S."/>
        </authorList>
    </citation>
    <scope>NUCLEOTIDE SEQUENCE [LARGE SCALE GENOMIC DNA]</scope>
    <source>
        <strain evidence="2">Daus_M_001</strain>
        <tissue evidence="2">Leg muscle</tissue>
    </source>
</reference>
<evidence type="ECO:0000256" key="1">
    <source>
        <dbReference type="SAM" id="MobiDB-lite"/>
    </source>
</evidence>
<proteinExistence type="predicted"/>
<accession>A0ABQ9G5J9</accession>